<feature type="transmembrane region" description="Helical" evidence="6">
    <location>
        <begin position="261"/>
        <end position="280"/>
    </location>
</feature>
<keyword evidence="2" id="KW-1003">Cell membrane</keyword>
<dbReference type="Pfam" id="PF00482">
    <property type="entry name" value="T2SSF"/>
    <property type="match status" value="1"/>
</dbReference>
<evidence type="ECO:0000256" key="3">
    <source>
        <dbReference type="ARBA" id="ARBA00022692"/>
    </source>
</evidence>
<sequence length="290" mass="32701">MDGTAMNTSLLIVCGLIALTTFLVGMLILLLNRHQVRQLHDELRDETEQTLAEFLIYMSAGRLWLISALMLMPPALFIGVWWDLSAALMGLMAFAVAIPWLRRWLLIKRYQRIGVQLPDCLHMVSSAMASGLSLLPALELTSSQLQRPLRSEFILLVHRLKLGDALSQALDDFYRRVPTEAVQFFCLTLTLGMQHGGQQVAVLQRMATALQQQLYARERLQSLSAQARMQGKVMFLLPIGLFFILQRLHPANTDLLTGTRHGQIILGICLVLMLIGHLLIRRIMGSGRYE</sequence>
<feature type="transmembrane region" description="Helical" evidence="6">
    <location>
        <begin position="78"/>
        <end position="101"/>
    </location>
</feature>
<evidence type="ECO:0000256" key="4">
    <source>
        <dbReference type="ARBA" id="ARBA00022989"/>
    </source>
</evidence>
<comment type="caution">
    <text evidence="8">The sequence shown here is derived from an EMBL/GenBank/DDBJ whole genome shotgun (WGS) entry which is preliminary data.</text>
</comment>
<dbReference type="PANTHER" id="PTHR35007">
    <property type="entry name" value="INTEGRAL MEMBRANE PROTEIN-RELATED"/>
    <property type="match status" value="1"/>
</dbReference>
<accession>A0A094JC06</accession>
<dbReference type="OrthoDB" id="5611741at2"/>
<keyword evidence="4 6" id="KW-1133">Transmembrane helix</keyword>
<feature type="transmembrane region" description="Helical" evidence="6">
    <location>
        <begin position="233"/>
        <end position="249"/>
    </location>
</feature>
<dbReference type="EMBL" id="JPER01000009">
    <property type="protein sequence ID" value="KFZ30116.1"/>
    <property type="molecule type" value="Genomic_DNA"/>
</dbReference>
<dbReference type="STRING" id="435908.IDSA_11735"/>
<evidence type="ECO:0000256" key="2">
    <source>
        <dbReference type="ARBA" id="ARBA00022475"/>
    </source>
</evidence>
<evidence type="ECO:0000256" key="5">
    <source>
        <dbReference type="ARBA" id="ARBA00023136"/>
    </source>
</evidence>
<evidence type="ECO:0000259" key="7">
    <source>
        <dbReference type="Pfam" id="PF00482"/>
    </source>
</evidence>
<keyword evidence="3 6" id="KW-0812">Transmembrane</keyword>
<feature type="domain" description="Type II secretion system protein GspF" evidence="7">
    <location>
        <begin position="122"/>
        <end position="245"/>
    </location>
</feature>
<gene>
    <name evidence="8" type="ORF">IDSA_11735</name>
</gene>
<protein>
    <recommendedName>
        <fullName evidence="7">Type II secretion system protein GspF domain-containing protein</fullName>
    </recommendedName>
</protein>
<proteinExistence type="predicted"/>
<dbReference type="InterPro" id="IPR018076">
    <property type="entry name" value="T2SS_GspF_dom"/>
</dbReference>
<reference evidence="8 9" key="1">
    <citation type="submission" date="2014-06" db="EMBL/GenBank/DDBJ databases">
        <title>The draft genome sequence of Idiomarina salinarum ISL-52.</title>
        <authorList>
            <person name="Du J."/>
            <person name="Shao Z."/>
        </authorList>
    </citation>
    <scope>NUCLEOTIDE SEQUENCE [LARGE SCALE GENOMIC DNA]</scope>
    <source>
        <strain evidence="8 9">ISL-52</strain>
    </source>
</reference>
<keyword evidence="5 6" id="KW-0472">Membrane</keyword>
<dbReference type="PANTHER" id="PTHR35007:SF1">
    <property type="entry name" value="PILUS ASSEMBLY PROTEIN"/>
    <property type="match status" value="1"/>
</dbReference>
<dbReference type="eggNOG" id="COG4965">
    <property type="taxonomic scope" value="Bacteria"/>
</dbReference>
<keyword evidence="9" id="KW-1185">Reference proteome</keyword>
<evidence type="ECO:0000256" key="1">
    <source>
        <dbReference type="ARBA" id="ARBA00004651"/>
    </source>
</evidence>
<comment type="subcellular location">
    <subcellularLocation>
        <location evidence="1">Cell membrane</location>
        <topology evidence="1">Multi-pass membrane protein</topology>
    </subcellularLocation>
</comment>
<evidence type="ECO:0000256" key="6">
    <source>
        <dbReference type="SAM" id="Phobius"/>
    </source>
</evidence>
<dbReference type="Proteomes" id="UP000054363">
    <property type="component" value="Unassembled WGS sequence"/>
</dbReference>
<dbReference type="GO" id="GO:0005886">
    <property type="term" value="C:plasma membrane"/>
    <property type="evidence" value="ECO:0007669"/>
    <property type="project" value="UniProtKB-SubCell"/>
</dbReference>
<evidence type="ECO:0000313" key="9">
    <source>
        <dbReference type="Proteomes" id="UP000054363"/>
    </source>
</evidence>
<dbReference type="Gene3D" id="1.20.81.30">
    <property type="entry name" value="Type II secretion system (T2SS), domain F"/>
    <property type="match status" value="1"/>
</dbReference>
<evidence type="ECO:0000313" key="8">
    <source>
        <dbReference type="EMBL" id="KFZ30116.1"/>
    </source>
</evidence>
<name>A0A094JC06_9GAMM</name>
<dbReference type="InterPro" id="IPR042094">
    <property type="entry name" value="T2SS_GspF_sf"/>
</dbReference>
<dbReference type="AlphaFoldDB" id="A0A094JC06"/>
<feature type="transmembrane region" description="Helical" evidence="6">
    <location>
        <begin position="6"/>
        <end position="31"/>
    </location>
</feature>
<organism evidence="8 9">
    <name type="scientific">Pseudidiomarina salinarum</name>
    <dbReference type="NCBI Taxonomy" id="435908"/>
    <lineage>
        <taxon>Bacteria</taxon>
        <taxon>Pseudomonadati</taxon>
        <taxon>Pseudomonadota</taxon>
        <taxon>Gammaproteobacteria</taxon>
        <taxon>Alteromonadales</taxon>
        <taxon>Idiomarinaceae</taxon>
        <taxon>Pseudidiomarina</taxon>
    </lineage>
</organism>